<dbReference type="InterPro" id="IPR006638">
    <property type="entry name" value="Elp3/MiaA/NifB-like_rSAM"/>
</dbReference>
<dbReference type="Pfam" id="PF13499">
    <property type="entry name" value="EF-hand_7"/>
    <property type="match status" value="1"/>
</dbReference>
<evidence type="ECO:0000256" key="10">
    <source>
        <dbReference type="ARBA" id="ARBA00022694"/>
    </source>
</evidence>
<comment type="similarity">
    <text evidence="3">Belongs to the recoverin family.</text>
</comment>
<accession>A0A9Q0M2A9</accession>
<evidence type="ECO:0000256" key="7">
    <source>
        <dbReference type="ARBA" id="ARBA00022485"/>
    </source>
</evidence>
<evidence type="ECO:0000256" key="17">
    <source>
        <dbReference type="ARBA" id="ARBA00051661"/>
    </source>
</evidence>
<dbReference type="SMART" id="SM00729">
    <property type="entry name" value="Elp3"/>
    <property type="match status" value="1"/>
</dbReference>
<keyword evidence="10" id="KW-0819">tRNA processing</keyword>
<dbReference type="InterPro" id="IPR002792">
    <property type="entry name" value="TRAM_dom"/>
</dbReference>
<feature type="domain" description="EF-hand" evidence="19">
    <location>
        <begin position="235"/>
        <end position="270"/>
    </location>
</feature>
<dbReference type="InterPro" id="IPR023404">
    <property type="entry name" value="rSAM_horseshoe"/>
</dbReference>
<feature type="domain" description="EF-hand" evidence="19">
    <location>
        <begin position="64"/>
        <end position="99"/>
    </location>
</feature>
<keyword evidence="15" id="KW-0411">Iron-sulfur</keyword>
<dbReference type="AlphaFoldDB" id="A0A9Q0M2A9"/>
<gene>
    <name evidence="23" type="ORF">RDWZM_008724</name>
</gene>
<dbReference type="CDD" id="cd01335">
    <property type="entry name" value="Radical_SAM"/>
    <property type="match status" value="1"/>
</dbReference>
<evidence type="ECO:0000313" key="23">
    <source>
        <dbReference type="EMBL" id="KAJ6217567.1"/>
    </source>
</evidence>
<dbReference type="Gene3D" id="3.80.30.20">
    <property type="entry name" value="tm_1862 like domain"/>
    <property type="match status" value="1"/>
</dbReference>
<dbReference type="NCBIfam" id="TIGR01578">
    <property type="entry name" value="MiaB-like-B"/>
    <property type="match status" value="1"/>
</dbReference>
<dbReference type="Proteomes" id="UP001142055">
    <property type="component" value="Chromosome 3"/>
</dbReference>
<evidence type="ECO:0000256" key="2">
    <source>
        <dbReference type="ARBA" id="ARBA00002399"/>
    </source>
</evidence>
<feature type="domain" description="EF-hand" evidence="19">
    <location>
        <begin position="100"/>
        <end position="135"/>
    </location>
</feature>
<proteinExistence type="inferred from homology"/>
<keyword evidence="12" id="KW-0677">Repeat</keyword>
<dbReference type="Gene3D" id="1.10.238.10">
    <property type="entry name" value="EF-hand"/>
    <property type="match status" value="2"/>
</dbReference>
<dbReference type="InterPro" id="IPR006466">
    <property type="entry name" value="MiaB-like_arc_euk"/>
</dbReference>
<comment type="function">
    <text evidence="2">Catalyzes the methylthiolation of N6-threonylcarbamoyladenosine (t(6)A), leading to the formation of 2-methylthio-N6-threonylcarbamoyladenosine (ms(2)t(6)A) at position 37 in tRNAs that read codons beginning with adenine.</text>
</comment>
<dbReference type="InterPro" id="IPR007197">
    <property type="entry name" value="rSAM"/>
</dbReference>
<comment type="catalytic activity">
    <reaction evidence="17">
        <text>N(6)-L-threonylcarbamoyladenosine(37) in tRNA + (sulfur carrier)-SH + AH2 + 2 S-adenosyl-L-methionine = 2-methylsulfanyl-N(6)-L-threonylcarbamoyladenosine(37) in tRNA + (sulfur carrier)-H + 5'-deoxyadenosine + L-methionine + A + S-adenosyl-L-homocysteine + 2 H(+)</text>
        <dbReference type="Rhea" id="RHEA:37075"/>
        <dbReference type="Rhea" id="RHEA-COMP:10163"/>
        <dbReference type="Rhea" id="RHEA-COMP:11092"/>
        <dbReference type="Rhea" id="RHEA-COMP:14737"/>
        <dbReference type="Rhea" id="RHEA-COMP:14739"/>
        <dbReference type="ChEBI" id="CHEBI:13193"/>
        <dbReference type="ChEBI" id="CHEBI:15378"/>
        <dbReference type="ChEBI" id="CHEBI:17319"/>
        <dbReference type="ChEBI" id="CHEBI:17499"/>
        <dbReference type="ChEBI" id="CHEBI:29917"/>
        <dbReference type="ChEBI" id="CHEBI:57844"/>
        <dbReference type="ChEBI" id="CHEBI:57856"/>
        <dbReference type="ChEBI" id="CHEBI:59789"/>
        <dbReference type="ChEBI" id="CHEBI:64428"/>
        <dbReference type="ChEBI" id="CHEBI:74418"/>
        <dbReference type="ChEBI" id="CHEBI:74420"/>
        <dbReference type="EC" id="2.8.4.5"/>
    </reaction>
</comment>
<dbReference type="GO" id="GO:0035598">
    <property type="term" value="F:tRNA (N(6)-L-threonylcarbamoyladenosine(37)-C(2))-methylthiotransferase activity"/>
    <property type="evidence" value="ECO:0007669"/>
    <property type="project" value="UniProtKB-EC"/>
</dbReference>
<dbReference type="Pfam" id="PF00919">
    <property type="entry name" value="UPF0004"/>
    <property type="match status" value="1"/>
</dbReference>
<evidence type="ECO:0000259" key="20">
    <source>
        <dbReference type="PROSITE" id="PS50926"/>
    </source>
</evidence>
<evidence type="ECO:0000256" key="13">
    <source>
        <dbReference type="ARBA" id="ARBA00022837"/>
    </source>
</evidence>
<dbReference type="Pfam" id="PF13202">
    <property type="entry name" value="EF-hand_5"/>
    <property type="match status" value="1"/>
</dbReference>
<evidence type="ECO:0000256" key="16">
    <source>
        <dbReference type="ARBA" id="ARBA00031213"/>
    </source>
</evidence>
<name>A0A9Q0M2A9_BLOTA</name>
<evidence type="ECO:0000256" key="3">
    <source>
        <dbReference type="ARBA" id="ARBA00006049"/>
    </source>
</evidence>
<evidence type="ECO:0000256" key="18">
    <source>
        <dbReference type="ARBA" id="ARBA00076644"/>
    </source>
</evidence>
<feature type="domain" description="EF-hand" evidence="19">
    <location>
        <begin position="271"/>
        <end position="306"/>
    </location>
</feature>
<dbReference type="InterPro" id="IPR058240">
    <property type="entry name" value="rSAM_sf"/>
</dbReference>
<dbReference type="SMART" id="SM00054">
    <property type="entry name" value="EFh"/>
    <property type="match status" value="5"/>
</dbReference>
<evidence type="ECO:0000256" key="1">
    <source>
        <dbReference type="ARBA" id="ARBA00001966"/>
    </source>
</evidence>
<comment type="caution">
    <text evidence="23">The sequence shown here is derived from an EMBL/GenBank/DDBJ whole genome shotgun (WGS) entry which is preliminary data.</text>
</comment>
<dbReference type="SUPFAM" id="SSF47473">
    <property type="entry name" value="EF-hand"/>
    <property type="match status" value="2"/>
</dbReference>
<keyword evidence="7" id="KW-0004">4Fe-4S</keyword>
<dbReference type="PROSITE" id="PS50222">
    <property type="entry name" value="EF_HAND_2"/>
    <property type="match status" value="5"/>
</dbReference>
<dbReference type="FunFam" id="1.10.238.10:FF:000009">
    <property type="entry name" value="Visinin-like protein 1"/>
    <property type="match status" value="2"/>
</dbReference>
<evidence type="ECO:0000256" key="5">
    <source>
        <dbReference type="ARBA" id="ARBA00013273"/>
    </source>
</evidence>
<keyword evidence="9" id="KW-0949">S-adenosyl-L-methionine</keyword>
<keyword evidence="24" id="KW-1185">Reference proteome</keyword>
<protein>
    <recommendedName>
        <fullName evidence="6">Threonylcarbamoyladenosine tRNA methylthiotransferase</fullName>
        <ecNumber evidence="5">2.8.4.5</ecNumber>
    </recommendedName>
    <alternativeName>
        <fullName evidence="18">CDKAL1-like protein</fullName>
    </alternativeName>
    <alternativeName>
        <fullName evidence="16">tRNA-t(6)A37 methylthiotransferase</fullName>
    </alternativeName>
</protein>
<dbReference type="GO" id="GO:0005509">
    <property type="term" value="F:calcium ion binding"/>
    <property type="evidence" value="ECO:0007669"/>
    <property type="project" value="InterPro"/>
</dbReference>
<dbReference type="Pfam" id="PF04055">
    <property type="entry name" value="Radical_SAM"/>
    <property type="match status" value="1"/>
</dbReference>
<dbReference type="InterPro" id="IPR020612">
    <property type="entry name" value="Methylthiotransferase_CS"/>
</dbReference>
<keyword evidence="14" id="KW-0408">Iron</keyword>
<dbReference type="Gene3D" id="3.40.50.12160">
    <property type="entry name" value="Methylthiotransferase, N-terminal domain"/>
    <property type="match status" value="1"/>
</dbReference>
<dbReference type="PROSITE" id="PS50926">
    <property type="entry name" value="TRAM"/>
    <property type="match status" value="1"/>
</dbReference>
<dbReference type="InterPro" id="IPR038135">
    <property type="entry name" value="Methylthiotransferase_N_sf"/>
</dbReference>
<feature type="domain" description="TRAM" evidence="20">
    <location>
        <begin position="730"/>
        <end position="792"/>
    </location>
</feature>
<sequence>MGCSNTKSTVKLTDEDVQFLMKNTNYSEKEIRDWYKGFQVDCPDGKLSRDKFIEIYKVFFKGGNPEKFCQHVYRTFDEDGNGWIDFKEFLLAIGITTSTNAREKLKWAFKMYDINNDGMIELDEMAKIIKALHEMLGQEATSSFEGEEAAERIKDIFEKMDANNDGKISLEEFLEMGKNQSKLKPEILEELLSITEFTEEEIYEWYRGFIKECPNNFLTMKEFKKVYETFFPDGDPTMFAEHVFRTFDLNHDGTIDFREFLCALSVTSRGRIEQKLRLAFNIYDVDGNGFISRSEMLEIFNFQMTIEDIEDLTKNISNGVLNRDDAFKFKIRINPRYRKEDLEDVHSPNDLSAENRSFLPGKFSIYLRTWGCTHNSSDSEYMAGLLVQSGYRVVESPEEADLWILNSCTVKNPSEDRFRNEINQALSKNKKLVVAGCVPQSDHKSPYLSNISVIGVQQIDKVVEVVEETLKGNVVRYLGIQKEGKRKTGGASLHMPKIRRNPLIEIIPINTGCLNQCTYCKTKHARGNLGSYHIQDILYRAQTAFLEGVKELWITSEDTGAYGRDIGTSLPELLFELVKIIPPNCMLRLGMTNPPYILEHIESMATILQHPRVYSFLHIPIQSGSDPVLADMKREYSVDDFCQIVNYLKKEVPGITIATDIICGFPTETKDNFNETLELLANFKFPVLFINQFYPRPGTPAAKMRRIDTKEVKRRSIAASDLFNSYGPYEERIGKRYRVLITEESTDKEYFVGHNKFYEQILIPKNECNLGDSIDIEVIAFGKHYMIGKPISSKLSRWKDSIIKNQSIFGKIWLTSCSLVLISAIMYKVYRRL</sequence>
<dbReference type="Pfam" id="PF13833">
    <property type="entry name" value="EF-hand_8"/>
    <property type="match status" value="1"/>
</dbReference>
<reference evidence="23" key="1">
    <citation type="submission" date="2022-12" db="EMBL/GenBank/DDBJ databases">
        <title>Genome assemblies of Blomia tropicalis.</title>
        <authorList>
            <person name="Cui Y."/>
        </authorList>
    </citation>
    <scope>NUCLEOTIDE SEQUENCE</scope>
    <source>
        <tissue evidence="23">Adult mites</tissue>
    </source>
</reference>
<dbReference type="PANTHER" id="PTHR11918:SF45">
    <property type="entry name" value="THREONYLCARBAMOYLADENOSINE TRNA METHYLTHIOTRANSFERASE"/>
    <property type="match status" value="1"/>
</dbReference>
<dbReference type="NCBIfam" id="TIGR00089">
    <property type="entry name" value="MiaB/RimO family radical SAM methylthiotransferase"/>
    <property type="match status" value="1"/>
</dbReference>
<dbReference type="FunFam" id="3.40.50.12160:FF:000009">
    <property type="entry name" value="threonylcarbamoyladenosine tRNA methylthiotransferase"/>
    <property type="match status" value="1"/>
</dbReference>
<keyword evidence="11" id="KW-0479">Metal-binding</keyword>
<dbReference type="CDD" id="cd00051">
    <property type="entry name" value="EFh"/>
    <property type="match status" value="2"/>
</dbReference>
<evidence type="ECO:0000256" key="11">
    <source>
        <dbReference type="ARBA" id="ARBA00022723"/>
    </source>
</evidence>
<dbReference type="PROSITE" id="PS51918">
    <property type="entry name" value="RADICAL_SAM"/>
    <property type="match status" value="1"/>
</dbReference>
<evidence type="ECO:0000259" key="22">
    <source>
        <dbReference type="PROSITE" id="PS51918"/>
    </source>
</evidence>
<dbReference type="SUPFAM" id="SSF102114">
    <property type="entry name" value="Radical SAM enzymes"/>
    <property type="match status" value="1"/>
</dbReference>
<dbReference type="EMBL" id="JAPWDV010000003">
    <property type="protein sequence ID" value="KAJ6217567.1"/>
    <property type="molecule type" value="Genomic_DNA"/>
</dbReference>
<evidence type="ECO:0000256" key="8">
    <source>
        <dbReference type="ARBA" id="ARBA00022679"/>
    </source>
</evidence>
<dbReference type="InterPro" id="IPR002048">
    <property type="entry name" value="EF_hand_dom"/>
</dbReference>
<dbReference type="PROSITE" id="PS00018">
    <property type="entry name" value="EF_HAND_1"/>
    <property type="match status" value="5"/>
</dbReference>
<evidence type="ECO:0000256" key="6">
    <source>
        <dbReference type="ARBA" id="ARBA00018810"/>
    </source>
</evidence>
<dbReference type="GO" id="GO:0005783">
    <property type="term" value="C:endoplasmic reticulum"/>
    <property type="evidence" value="ECO:0007669"/>
    <property type="project" value="TreeGrafter"/>
</dbReference>
<evidence type="ECO:0000313" key="24">
    <source>
        <dbReference type="Proteomes" id="UP001142055"/>
    </source>
</evidence>
<dbReference type="InterPro" id="IPR005839">
    <property type="entry name" value="Methylthiotransferase"/>
</dbReference>
<dbReference type="FunFam" id="3.80.30.20:FF:000002">
    <property type="entry name" value="threonylcarbamoyladenosine tRNA methylthiotransferase isoform X2"/>
    <property type="match status" value="1"/>
</dbReference>
<feature type="domain" description="EF-hand" evidence="19">
    <location>
        <begin position="148"/>
        <end position="183"/>
    </location>
</feature>
<evidence type="ECO:0000256" key="14">
    <source>
        <dbReference type="ARBA" id="ARBA00023004"/>
    </source>
</evidence>
<evidence type="ECO:0000259" key="21">
    <source>
        <dbReference type="PROSITE" id="PS51449"/>
    </source>
</evidence>
<dbReference type="SFLD" id="SFLDS00029">
    <property type="entry name" value="Radical_SAM"/>
    <property type="match status" value="1"/>
</dbReference>
<dbReference type="Pfam" id="PF13405">
    <property type="entry name" value="EF-hand_6"/>
    <property type="match status" value="1"/>
</dbReference>
<dbReference type="PRINTS" id="PR00450">
    <property type="entry name" value="RECOVERIN"/>
</dbReference>
<dbReference type="InterPro" id="IPR013848">
    <property type="entry name" value="Methylthiotransferase_N"/>
</dbReference>
<evidence type="ECO:0000256" key="9">
    <source>
        <dbReference type="ARBA" id="ARBA00022691"/>
    </source>
</evidence>
<evidence type="ECO:0000256" key="4">
    <source>
        <dbReference type="ARBA" id="ARBA00008616"/>
    </source>
</evidence>
<dbReference type="PROSITE" id="PS01278">
    <property type="entry name" value="MTTASE_RADICAL"/>
    <property type="match status" value="1"/>
</dbReference>
<feature type="domain" description="MTTase N-terminal" evidence="21">
    <location>
        <begin position="363"/>
        <end position="471"/>
    </location>
</feature>
<feature type="domain" description="Radical SAM core" evidence="22">
    <location>
        <begin position="499"/>
        <end position="736"/>
    </location>
</feature>
<evidence type="ECO:0000259" key="19">
    <source>
        <dbReference type="PROSITE" id="PS50222"/>
    </source>
</evidence>
<dbReference type="EC" id="2.8.4.5" evidence="5"/>
<dbReference type="SFLD" id="SFLDG01082">
    <property type="entry name" value="B12-binding_domain_containing"/>
    <property type="match status" value="1"/>
</dbReference>
<dbReference type="InterPro" id="IPR018247">
    <property type="entry name" value="EF_Hand_1_Ca_BS"/>
</dbReference>
<dbReference type="InterPro" id="IPR011992">
    <property type="entry name" value="EF-hand-dom_pair"/>
</dbReference>
<comment type="similarity">
    <text evidence="4">Belongs to the methylthiotransferase family. CDKAL1 subfamily.</text>
</comment>
<evidence type="ECO:0000256" key="15">
    <source>
        <dbReference type="ARBA" id="ARBA00023014"/>
    </source>
</evidence>
<evidence type="ECO:0000256" key="12">
    <source>
        <dbReference type="ARBA" id="ARBA00022737"/>
    </source>
</evidence>
<dbReference type="GO" id="GO:0051539">
    <property type="term" value="F:4 iron, 4 sulfur cluster binding"/>
    <property type="evidence" value="ECO:0007669"/>
    <property type="project" value="UniProtKB-KW"/>
</dbReference>
<organism evidence="23 24">
    <name type="scientific">Blomia tropicalis</name>
    <name type="common">Mite</name>
    <dbReference type="NCBI Taxonomy" id="40697"/>
    <lineage>
        <taxon>Eukaryota</taxon>
        <taxon>Metazoa</taxon>
        <taxon>Ecdysozoa</taxon>
        <taxon>Arthropoda</taxon>
        <taxon>Chelicerata</taxon>
        <taxon>Arachnida</taxon>
        <taxon>Acari</taxon>
        <taxon>Acariformes</taxon>
        <taxon>Sarcoptiformes</taxon>
        <taxon>Astigmata</taxon>
        <taxon>Glycyphagoidea</taxon>
        <taxon>Echimyopodidae</taxon>
        <taxon>Blomia</taxon>
    </lineage>
</organism>
<keyword evidence="8" id="KW-0808">Transferase</keyword>
<dbReference type="PANTHER" id="PTHR11918">
    <property type="entry name" value="RADICAL SAM PROTEINS"/>
    <property type="match status" value="1"/>
</dbReference>
<comment type="cofactor">
    <cofactor evidence="1">
        <name>[4Fe-4S] cluster</name>
        <dbReference type="ChEBI" id="CHEBI:49883"/>
    </cofactor>
</comment>
<dbReference type="PROSITE" id="PS51449">
    <property type="entry name" value="MTTASE_N"/>
    <property type="match status" value="1"/>
</dbReference>
<keyword evidence="13" id="KW-0106">Calcium</keyword>